<protein>
    <recommendedName>
        <fullName evidence="6">Transporter</fullName>
    </recommendedName>
</protein>
<evidence type="ECO:0000256" key="7">
    <source>
        <dbReference type="SAM" id="Phobius"/>
    </source>
</evidence>
<name>A0ABW7DMS3_9FIRM</name>
<keyword evidence="4 7" id="KW-1133">Transmembrane helix</keyword>
<proteinExistence type="inferred from homology"/>
<dbReference type="CDD" id="cd10336">
    <property type="entry name" value="SLC6sbd_Tyt1-Like"/>
    <property type="match status" value="1"/>
</dbReference>
<keyword evidence="3 6" id="KW-0812">Transmembrane</keyword>
<keyword evidence="6" id="KW-0769">Symport</keyword>
<feature type="transmembrane region" description="Helical" evidence="7">
    <location>
        <begin position="145"/>
        <end position="164"/>
    </location>
</feature>
<evidence type="ECO:0000313" key="8">
    <source>
        <dbReference type="EMBL" id="MFG6272677.1"/>
    </source>
</evidence>
<dbReference type="Proteomes" id="UP001605989">
    <property type="component" value="Unassembled WGS sequence"/>
</dbReference>
<dbReference type="InterPro" id="IPR047218">
    <property type="entry name" value="YocR/YhdH-like"/>
</dbReference>
<dbReference type="InterPro" id="IPR000175">
    <property type="entry name" value="Na/ntran_symport"/>
</dbReference>
<organism evidence="8 9">
    <name type="scientific">Megasphaera hexanoica</name>
    <dbReference type="NCBI Taxonomy" id="1675036"/>
    <lineage>
        <taxon>Bacteria</taxon>
        <taxon>Bacillati</taxon>
        <taxon>Bacillota</taxon>
        <taxon>Negativicutes</taxon>
        <taxon>Veillonellales</taxon>
        <taxon>Veillonellaceae</taxon>
        <taxon>Megasphaera</taxon>
    </lineage>
</organism>
<dbReference type="PANTHER" id="PTHR42948:SF1">
    <property type="entry name" value="TRANSPORTER"/>
    <property type="match status" value="1"/>
</dbReference>
<dbReference type="Pfam" id="PF00209">
    <property type="entry name" value="SNF"/>
    <property type="match status" value="2"/>
</dbReference>
<gene>
    <name evidence="8" type="ORF">ACGTZG_05685</name>
</gene>
<keyword evidence="5 7" id="KW-0472">Membrane</keyword>
<feature type="transmembrane region" description="Helical" evidence="7">
    <location>
        <begin position="299"/>
        <end position="322"/>
    </location>
</feature>
<dbReference type="InterPro" id="IPR037272">
    <property type="entry name" value="SNS_sf"/>
</dbReference>
<dbReference type="NCBIfam" id="NF037979">
    <property type="entry name" value="Na_transp"/>
    <property type="match status" value="1"/>
</dbReference>
<dbReference type="PANTHER" id="PTHR42948">
    <property type="entry name" value="TRANSPORTER"/>
    <property type="match status" value="1"/>
</dbReference>
<evidence type="ECO:0000313" key="9">
    <source>
        <dbReference type="Proteomes" id="UP001605989"/>
    </source>
</evidence>
<evidence type="ECO:0000256" key="6">
    <source>
        <dbReference type="RuleBase" id="RU003732"/>
    </source>
</evidence>
<dbReference type="RefSeq" id="WP_113855300.1">
    <property type="nucleotide sequence ID" value="NZ_CP011940.1"/>
</dbReference>
<evidence type="ECO:0000256" key="3">
    <source>
        <dbReference type="ARBA" id="ARBA00022692"/>
    </source>
</evidence>
<evidence type="ECO:0000256" key="4">
    <source>
        <dbReference type="ARBA" id="ARBA00022989"/>
    </source>
</evidence>
<evidence type="ECO:0000256" key="2">
    <source>
        <dbReference type="ARBA" id="ARBA00022448"/>
    </source>
</evidence>
<feature type="transmembrane region" description="Helical" evidence="7">
    <location>
        <begin position="343"/>
        <end position="363"/>
    </location>
</feature>
<feature type="transmembrane region" description="Helical" evidence="7">
    <location>
        <begin position="12"/>
        <end position="32"/>
    </location>
</feature>
<feature type="transmembrane region" description="Helical" evidence="7">
    <location>
        <begin position="216"/>
        <end position="237"/>
    </location>
</feature>
<evidence type="ECO:0000256" key="1">
    <source>
        <dbReference type="ARBA" id="ARBA00004141"/>
    </source>
</evidence>
<feature type="transmembrane region" description="Helical" evidence="7">
    <location>
        <begin position="257"/>
        <end position="279"/>
    </location>
</feature>
<feature type="transmembrane region" description="Helical" evidence="7">
    <location>
        <begin position="375"/>
        <end position="394"/>
    </location>
</feature>
<comment type="caution">
    <text evidence="8">The sequence shown here is derived from an EMBL/GenBank/DDBJ whole genome shotgun (WGS) entry which is preliminary data.</text>
</comment>
<feature type="transmembrane region" description="Helical" evidence="7">
    <location>
        <begin position="44"/>
        <end position="64"/>
    </location>
</feature>
<sequence>MAEQTQEREVWGSRIGFILSTIGMAFGLGAIWRFPYVAAESGGGAFILAFTIITVFIVLPASWAEIAFARKLRTSPVAAYHKVLGPKLGKISWVFPFIPLGLNMYYLIVVAWTMAYTLFSLYCGPEITADSVGFFQSFTGNRIGVFAWVVFTLLVIAVVCLKGIKNGVEKFCKFCIPLHFIILFALVIRVLTLPGIEEGLMMFAKPDMSMLLDPSVWARAMGMALFAVGLGPGYLIVYGSYLPKKSDIPMDFFTITWWNLFGCIMSGLVVIPAVVAFGLDLQSGPNLTFVTMPYVFAQMPMPGLVAFLFFFAMLLGGLSAAIGIMENSVTTFSDGLGWSRKKTLLAVVIITVLGSIPCIWSDAFLAKLDYLVGDLGYTFTAMFSVIVLSWVVGIKKIRTEWMDGSSIPLGKWFDILCKYVAVPIFIFLFIQSLMNIPKVFF</sequence>
<comment type="similarity">
    <text evidence="6">Belongs to the sodium:neurotransmitter symporter (SNF) (TC 2.A.22) family.</text>
</comment>
<feature type="transmembrane region" description="Helical" evidence="7">
    <location>
        <begin position="91"/>
        <end position="112"/>
    </location>
</feature>
<feature type="transmembrane region" description="Helical" evidence="7">
    <location>
        <begin position="415"/>
        <end position="434"/>
    </location>
</feature>
<evidence type="ECO:0000256" key="5">
    <source>
        <dbReference type="ARBA" id="ARBA00023136"/>
    </source>
</evidence>
<keyword evidence="2 6" id="KW-0813">Transport</keyword>
<dbReference type="EMBL" id="JBIEKR010000004">
    <property type="protein sequence ID" value="MFG6272677.1"/>
    <property type="molecule type" value="Genomic_DNA"/>
</dbReference>
<comment type="subcellular location">
    <subcellularLocation>
        <location evidence="1">Membrane</location>
        <topology evidence="1">Multi-pass membrane protein</topology>
    </subcellularLocation>
</comment>
<dbReference type="PRINTS" id="PR00176">
    <property type="entry name" value="NANEUSMPORT"/>
</dbReference>
<dbReference type="PROSITE" id="PS00610">
    <property type="entry name" value="NA_NEUROTRAN_SYMP_1"/>
    <property type="match status" value="1"/>
</dbReference>
<accession>A0ABW7DMS3</accession>
<reference evidence="8 9" key="1">
    <citation type="submission" date="2024-10" db="EMBL/GenBank/DDBJ databases">
        <authorList>
            <person name="Sang B.-I."/>
            <person name="Prabhaharan D."/>
        </authorList>
    </citation>
    <scope>NUCLEOTIDE SEQUENCE [LARGE SCALE GENOMIC DNA]</scope>
    <source>
        <strain evidence="8 9">MH</strain>
    </source>
</reference>
<dbReference type="SUPFAM" id="SSF161070">
    <property type="entry name" value="SNF-like"/>
    <property type="match status" value="1"/>
</dbReference>
<dbReference type="PROSITE" id="PS50267">
    <property type="entry name" value="NA_NEUROTRAN_SYMP_3"/>
    <property type="match status" value="1"/>
</dbReference>
<feature type="transmembrane region" description="Helical" evidence="7">
    <location>
        <begin position="176"/>
        <end position="196"/>
    </location>
</feature>
<keyword evidence="9" id="KW-1185">Reference proteome</keyword>